<evidence type="ECO:0000256" key="1">
    <source>
        <dbReference type="SAM" id="MobiDB-lite"/>
    </source>
</evidence>
<feature type="compositionally biased region" description="Low complexity" evidence="1">
    <location>
        <begin position="1"/>
        <end position="15"/>
    </location>
</feature>
<dbReference type="GeneID" id="63862347"/>
<dbReference type="Gene3D" id="3.40.50.720">
    <property type="entry name" value="NAD(P)-binding Rossmann-like Domain"/>
    <property type="match status" value="1"/>
</dbReference>
<dbReference type="OrthoDB" id="9402762at2759"/>
<evidence type="ECO:0000313" key="3">
    <source>
        <dbReference type="EMBL" id="RAK75980.1"/>
    </source>
</evidence>
<accession>A0A8G1RMH4</accession>
<dbReference type="GO" id="GO:0005996">
    <property type="term" value="P:monosaccharide metabolic process"/>
    <property type="evidence" value="ECO:0007669"/>
    <property type="project" value="TreeGrafter"/>
</dbReference>
<proteinExistence type="predicted"/>
<dbReference type="SUPFAM" id="SSF51735">
    <property type="entry name" value="NAD(P)-binding Rossmann-fold domains"/>
    <property type="match status" value="1"/>
</dbReference>
<dbReference type="Gene3D" id="3.90.25.10">
    <property type="entry name" value="UDP-galactose 4-epimerase, domain 1"/>
    <property type="match status" value="1"/>
</dbReference>
<reference evidence="3 4" key="1">
    <citation type="submission" date="2018-02" db="EMBL/GenBank/DDBJ databases">
        <title>The genomes of Aspergillus section Nigri reveals drivers in fungal speciation.</title>
        <authorList>
            <consortium name="DOE Joint Genome Institute"/>
            <person name="Vesth T.C."/>
            <person name="Nybo J."/>
            <person name="Theobald S."/>
            <person name="Brandl J."/>
            <person name="Frisvad J.C."/>
            <person name="Nielsen K.F."/>
            <person name="Lyhne E.K."/>
            <person name="Kogle M.E."/>
            <person name="Kuo A."/>
            <person name="Riley R."/>
            <person name="Clum A."/>
            <person name="Nolan M."/>
            <person name="Lipzen A."/>
            <person name="Salamov A."/>
            <person name="Henrissat B."/>
            <person name="Wiebenga A."/>
            <person name="De vries R.P."/>
            <person name="Grigoriev I.V."/>
            <person name="Mortensen U.H."/>
            <person name="Andersen M.R."/>
            <person name="Baker S.E."/>
        </authorList>
    </citation>
    <scope>NUCLEOTIDE SEQUENCE [LARGE SCALE GENOMIC DNA]</scope>
    <source>
        <strain evidence="3 4">CBS 313.89</strain>
    </source>
</reference>
<keyword evidence="4" id="KW-1185">Reference proteome</keyword>
<feature type="region of interest" description="Disordered" evidence="1">
    <location>
        <begin position="135"/>
        <end position="159"/>
    </location>
</feature>
<dbReference type="GO" id="GO:0005829">
    <property type="term" value="C:cytosol"/>
    <property type="evidence" value="ECO:0007669"/>
    <property type="project" value="TreeGrafter"/>
</dbReference>
<gene>
    <name evidence="3" type="ORF">BO72DRAFT_449405</name>
</gene>
<dbReference type="VEuPathDB" id="FungiDB:BO72DRAFT_449405"/>
<organism evidence="3 4">
    <name type="scientific">Aspergillus fijiensis CBS 313.89</name>
    <dbReference type="NCBI Taxonomy" id="1448319"/>
    <lineage>
        <taxon>Eukaryota</taxon>
        <taxon>Fungi</taxon>
        <taxon>Dikarya</taxon>
        <taxon>Ascomycota</taxon>
        <taxon>Pezizomycotina</taxon>
        <taxon>Eurotiomycetes</taxon>
        <taxon>Eurotiomycetidae</taxon>
        <taxon>Eurotiales</taxon>
        <taxon>Aspergillaceae</taxon>
        <taxon>Aspergillus</taxon>
    </lineage>
</organism>
<dbReference type="RefSeq" id="XP_040799990.1">
    <property type="nucleotide sequence ID" value="XM_040945014.1"/>
</dbReference>
<dbReference type="InterPro" id="IPR001509">
    <property type="entry name" value="Epimerase_deHydtase"/>
</dbReference>
<dbReference type="Pfam" id="PF01370">
    <property type="entry name" value="Epimerase"/>
    <property type="match status" value="1"/>
</dbReference>
<protein>
    <submittedName>
        <fullName evidence="3">Udp-glucose 4-epimerase</fullName>
    </submittedName>
</protein>
<dbReference type="InterPro" id="IPR036291">
    <property type="entry name" value="NAD(P)-bd_dom_sf"/>
</dbReference>
<feature type="compositionally biased region" description="Low complexity" evidence="1">
    <location>
        <begin position="137"/>
        <end position="148"/>
    </location>
</feature>
<dbReference type="GO" id="GO:0003978">
    <property type="term" value="F:UDP-glucose 4-epimerase activity"/>
    <property type="evidence" value="ECO:0007669"/>
    <property type="project" value="TreeGrafter"/>
</dbReference>
<name>A0A8G1RMH4_9EURO</name>
<feature type="region of interest" description="Disordered" evidence="1">
    <location>
        <begin position="1"/>
        <end position="29"/>
    </location>
</feature>
<dbReference type="FunFam" id="3.40.50.720:FF:000418">
    <property type="entry name" value="UDP-glucose 4-epimerase 5"/>
    <property type="match status" value="1"/>
</dbReference>
<feature type="domain" description="NAD-dependent epimerase/dehydratase" evidence="2">
    <location>
        <begin position="54"/>
        <end position="378"/>
    </location>
</feature>
<dbReference type="PANTHER" id="PTHR43725">
    <property type="entry name" value="UDP-GLUCOSE 4-EPIMERASE"/>
    <property type="match status" value="1"/>
</dbReference>
<dbReference type="Proteomes" id="UP000249789">
    <property type="component" value="Unassembled WGS sequence"/>
</dbReference>
<evidence type="ECO:0000259" key="2">
    <source>
        <dbReference type="Pfam" id="PF01370"/>
    </source>
</evidence>
<dbReference type="EMBL" id="KZ824653">
    <property type="protein sequence ID" value="RAK75980.1"/>
    <property type="molecule type" value="Genomic_DNA"/>
</dbReference>
<dbReference type="AlphaFoldDB" id="A0A8G1RMH4"/>
<evidence type="ECO:0000313" key="4">
    <source>
        <dbReference type="Proteomes" id="UP000249789"/>
    </source>
</evidence>
<dbReference type="PANTHER" id="PTHR43725:SF3">
    <property type="entry name" value="UDP-GLUCOSE 4-EPIMERASE (EUROFUNG)"/>
    <property type="match status" value="1"/>
</dbReference>
<sequence length="459" mass="49565">MTVSSSCPPSEGSSPLPTPLFSAPSTPETERDEDCFELALAALPAVSAATAQYILVTGGLGYIGSHTALELLKAGYNVLLVDNLSNSYKEVYDRIVRAAKQHYEREGRGRQCPQAELACMDYRDSQAMRTLLATHASGSSSSSSSSSSTNEEGDAASRIPARSNITGVIHFAAYKEVHDSLRNPLKYYQNNISGLVDFVALLDEHDIKTFIFSSSANVYGTLSATHRTLREEHCVHRPEAYYAADGQELVAVEQGCTGITNPYGRTKFFGEAILSDLAASDPSWTIIGLRYFNPVGCDASGLLAEDPRGTPSNLVPVVVKVLTGELPELSIYGDDWRTPDGTAIRDFIHVSDVARGHIAALAAAQEGRVVEPFRTFNLGTGCGHSVAEVVATMEHISHQPIPRRTADRRPGDVESCVAIADRAAVELGWKAERSLQDACRDLWHHLQAEGRLSGTAIKS</sequence>